<accession>A0A1M5SH76</accession>
<organism evidence="1 2">
    <name type="scientific">Wenyingzhuangia marina</name>
    <dbReference type="NCBI Taxonomy" id="1195760"/>
    <lineage>
        <taxon>Bacteria</taxon>
        <taxon>Pseudomonadati</taxon>
        <taxon>Bacteroidota</taxon>
        <taxon>Flavobacteriia</taxon>
        <taxon>Flavobacteriales</taxon>
        <taxon>Flavobacteriaceae</taxon>
        <taxon>Wenyingzhuangia</taxon>
    </lineage>
</organism>
<evidence type="ECO:0000313" key="1">
    <source>
        <dbReference type="EMBL" id="SHH37894.1"/>
    </source>
</evidence>
<dbReference type="Proteomes" id="UP000184109">
    <property type="component" value="Unassembled WGS sequence"/>
</dbReference>
<dbReference type="RefSeq" id="WP_073117921.1">
    <property type="nucleotide sequence ID" value="NZ_BMEN01000001.1"/>
</dbReference>
<name>A0A1M5SH76_9FLAO</name>
<dbReference type="AlphaFoldDB" id="A0A1M5SH76"/>
<dbReference type="InterPro" id="IPR036196">
    <property type="entry name" value="Ptyr_pPase_sf"/>
</dbReference>
<proteinExistence type="predicted"/>
<dbReference type="SUPFAM" id="SSF52788">
    <property type="entry name" value="Phosphotyrosine protein phosphatases I"/>
    <property type="match status" value="1"/>
</dbReference>
<dbReference type="EMBL" id="FQXQ01000001">
    <property type="protein sequence ID" value="SHH37894.1"/>
    <property type="molecule type" value="Genomic_DNA"/>
</dbReference>
<dbReference type="Gene3D" id="3.40.50.2300">
    <property type="match status" value="1"/>
</dbReference>
<reference evidence="2" key="1">
    <citation type="submission" date="2016-11" db="EMBL/GenBank/DDBJ databases">
        <authorList>
            <person name="Varghese N."/>
            <person name="Submissions S."/>
        </authorList>
    </citation>
    <scope>NUCLEOTIDE SEQUENCE [LARGE SCALE GENOMIC DNA]</scope>
    <source>
        <strain evidence="2">DSM 100572</strain>
    </source>
</reference>
<keyword evidence="2" id="KW-1185">Reference proteome</keyword>
<protein>
    <submittedName>
        <fullName evidence="1">Arsenate reductase</fullName>
    </submittedName>
</protein>
<evidence type="ECO:0000313" key="2">
    <source>
        <dbReference type="Proteomes" id="UP000184109"/>
    </source>
</evidence>
<dbReference type="PANTHER" id="PTHR43428:SF1">
    <property type="entry name" value="ARSENATE REDUCTASE"/>
    <property type="match status" value="1"/>
</dbReference>
<dbReference type="OrthoDB" id="9793058at2"/>
<dbReference type="PANTHER" id="PTHR43428">
    <property type="entry name" value="ARSENATE REDUCTASE"/>
    <property type="match status" value="1"/>
</dbReference>
<gene>
    <name evidence="1" type="ORF">SAMN05444281_0311</name>
</gene>
<sequence>MIAIKSNIFTKIKETIKGLQPENITNERKETLQPLIDFIQYKVEQNQEISINFICTHNSRRSHLSQVWAQATAAYFNIKNVFCYSGGTENTALFPKVAETLENNGFQIKKISETDNPIYSIKYAANQHPIIGFSKKLDDTFNPEGAFAAVMTCSQADGGCPLIAGAEKRIPITFEDPKAFDNTPQQAEKYNERSLQIATEMLYVFSQIKSSHGTK</sequence>
<dbReference type="STRING" id="1195760.SAMN05444281_0311"/>